<dbReference type="EMBL" id="LBTR01000006">
    <property type="protein sequence ID" value="KKQ46004.1"/>
    <property type="molecule type" value="Genomic_DNA"/>
</dbReference>
<comment type="caution">
    <text evidence="2">The sequence shown here is derived from an EMBL/GenBank/DDBJ whole genome shotgun (WGS) entry which is preliminary data.</text>
</comment>
<protein>
    <recommendedName>
        <fullName evidence="1">Methyltransferase type 11 domain-containing protein</fullName>
    </recommendedName>
</protein>
<proteinExistence type="predicted"/>
<sequence length="291" mass="34248">MTKSEPVTYDRKGFFEDWDKVNKNLGERWDKVLKTNPHKDIGHETITDRYFVFSITNRLWELIPHKKGLKLLKYDLYNEATGTGGTMRWLMSKGYNCYGVDISQEVVKLARKNFSKEIPVNKYFKVGDVRKLPFKDNTFDVVFSFGTIEHIRENQKACEEAFRVLKPGGIFITNVNNKINIWGNYLINEATNVLFSKIISYEPSFSPWAQKSWVVNSGFSNIKVDGMITFPHIFRYLDFVAEWKRFPKILKLIIEFLILKPWIWFSKITDEIFFMRYLGMHTSCSGTKPKR</sequence>
<evidence type="ECO:0000259" key="1">
    <source>
        <dbReference type="Pfam" id="PF08241"/>
    </source>
</evidence>
<dbReference type="Proteomes" id="UP000034603">
    <property type="component" value="Unassembled WGS sequence"/>
</dbReference>
<evidence type="ECO:0000313" key="2">
    <source>
        <dbReference type="EMBL" id="KKQ46004.1"/>
    </source>
</evidence>
<dbReference type="GO" id="GO:0008757">
    <property type="term" value="F:S-adenosylmethionine-dependent methyltransferase activity"/>
    <property type="evidence" value="ECO:0007669"/>
    <property type="project" value="InterPro"/>
</dbReference>
<evidence type="ECO:0000313" key="3">
    <source>
        <dbReference type="Proteomes" id="UP000034603"/>
    </source>
</evidence>
<dbReference type="Gene3D" id="3.40.50.150">
    <property type="entry name" value="Vaccinia Virus protein VP39"/>
    <property type="match status" value="1"/>
</dbReference>
<dbReference type="SUPFAM" id="SSF53335">
    <property type="entry name" value="S-adenosyl-L-methionine-dependent methyltransferases"/>
    <property type="match status" value="1"/>
</dbReference>
<accession>A0A0G0KA36</accession>
<dbReference type="InterPro" id="IPR013216">
    <property type="entry name" value="Methyltransf_11"/>
</dbReference>
<reference evidence="2 3" key="1">
    <citation type="journal article" date="2015" name="Nature">
        <title>rRNA introns, odd ribosomes, and small enigmatic genomes across a large radiation of phyla.</title>
        <authorList>
            <person name="Brown C.T."/>
            <person name="Hug L.A."/>
            <person name="Thomas B.C."/>
            <person name="Sharon I."/>
            <person name="Castelle C.J."/>
            <person name="Singh A."/>
            <person name="Wilkins M.J."/>
            <person name="Williams K.H."/>
            <person name="Banfield J.F."/>
        </authorList>
    </citation>
    <scope>NUCLEOTIDE SEQUENCE [LARGE SCALE GENOMIC DNA]</scope>
</reference>
<gene>
    <name evidence="2" type="ORF">US62_C0006G0015</name>
</gene>
<feature type="domain" description="Methyltransferase type 11" evidence="1">
    <location>
        <begin position="81"/>
        <end position="172"/>
    </location>
</feature>
<dbReference type="AlphaFoldDB" id="A0A0G0KA36"/>
<dbReference type="InterPro" id="IPR029063">
    <property type="entry name" value="SAM-dependent_MTases_sf"/>
</dbReference>
<organism evidence="2 3">
    <name type="scientific">Candidatus Woesebacteria bacterium GW2011_GWA1_37_8</name>
    <dbReference type="NCBI Taxonomy" id="1618546"/>
    <lineage>
        <taxon>Bacteria</taxon>
        <taxon>Candidatus Woeseibacteriota</taxon>
    </lineage>
</organism>
<dbReference type="CDD" id="cd02440">
    <property type="entry name" value="AdoMet_MTases"/>
    <property type="match status" value="1"/>
</dbReference>
<dbReference type="Pfam" id="PF08241">
    <property type="entry name" value="Methyltransf_11"/>
    <property type="match status" value="1"/>
</dbReference>
<dbReference type="PANTHER" id="PTHR43591:SF110">
    <property type="entry name" value="RHODANESE DOMAIN-CONTAINING PROTEIN"/>
    <property type="match status" value="1"/>
</dbReference>
<dbReference type="PANTHER" id="PTHR43591">
    <property type="entry name" value="METHYLTRANSFERASE"/>
    <property type="match status" value="1"/>
</dbReference>
<name>A0A0G0KA36_9BACT</name>